<evidence type="ECO:0000313" key="2">
    <source>
        <dbReference type="EMBL" id="TKR74269.1"/>
    </source>
</evidence>
<feature type="region of interest" description="Disordered" evidence="1">
    <location>
        <begin position="248"/>
        <end position="307"/>
    </location>
</feature>
<gene>
    <name evidence="2" type="ORF">D5086_0000296700</name>
</gene>
<dbReference type="AlphaFoldDB" id="A0A4U5MWG7"/>
<protein>
    <recommendedName>
        <fullName evidence="3">Retrovirus-related Pol polyprotein from transposon TNT 1-94</fullName>
    </recommendedName>
</protein>
<dbReference type="EMBL" id="RCHU01001173">
    <property type="protein sequence ID" value="TKR74269.1"/>
    <property type="molecule type" value="Genomic_DNA"/>
</dbReference>
<evidence type="ECO:0000256" key="1">
    <source>
        <dbReference type="SAM" id="MobiDB-lite"/>
    </source>
</evidence>
<organism evidence="2">
    <name type="scientific">Populus alba</name>
    <name type="common">White poplar</name>
    <dbReference type="NCBI Taxonomy" id="43335"/>
    <lineage>
        <taxon>Eukaryota</taxon>
        <taxon>Viridiplantae</taxon>
        <taxon>Streptophyta</taxon>
        <taxon>Embryophyta</taxon>
        <taxon>Tracheophyta</taxon>
        <taxon>Spermatophyta</taxon>
        <taxon>Magnoliopsida</taxon>
        <taxon>eudicotyledons</taxon>
        <taxon>Gunneridae</taxon>
        <taxon>Pentapetalae</taxon>
        <taxon>rosids</taxon>
        <taxon>fabids</taxon>
        <taxon>Malpighiales</taxon>
        <taxon>Salicaceae</taxon>
        <taxon>Saliceae</taxon>
        <taxon>Populus</taxon>
    </lineage>
</organism>
<dbReference type="PANTHER" id="PTHR47481:SF10">
    <property type="entry name" value="COPIA-LIKE POLYPROTEIN_RETROTRANSPOSON"/>
    <property type="match status" value="1"/>
</dbReference>
<feature type="compositionally biased region" description="Polar residues" evidence="1">
    <location>
        <begin position="298"/>
        <end position="307"/>
    </location>
</feature>
<proteinExistence type="predicted"/>
<dbReference type="PANTHER" id="PTHR47481">
    <property type="match status" value="1"/>
</dbReference>
<dbReference type="STRING" id="43335.A0A4U5MWG7"/>
<name>A0A4U5MWG7_POPAL</name>
<feature type="region of interest" description="Disordered" evidence="1">
    <location>
        <begin position="1"/>
        <end position="29"/>
    </location>
</feature>
<feature type="compositionally biased region" description="Pro residues" evidence="1">
    <location>
        <begin position="13"/>
        <end position="24"/>
    </location>
</feature>
<accession>A0A4U5MWG7</accession>
<sequence length="307" mass="33866">MTEHTSDPANSPSSPPPPRQSPKPHPSHPALAVSNINTFIKVTLDIEKGQYITWSELFKIHARAYQVLDHIIPPLAAEMKQDTSLQDTDPDLWSHVDAIVLQWIYGTISKDLLNTILERDSTAALAWNRLRDIFSDNKNSRSLYLEQEFSKVQMEHFADASSYCQHLKSLSDQLSNVGSPVTNERLVLQLVSGLTDAYASVGSQIRHGDSLPPFYKARSMLVLEETARTKKVAQTSSNSAFFVSPVAHSSGHTAGNPFPHRPNHTSNRSSTTRNSRGGGSGARSSKGRGRGGSRGGQLHQQQYTTPW</sequence>
<dbReference type="Pfam" id="PF14223">
    <property type="entry name" value="Retrotran_gag_2"/>
    <property type="match status" value="1"/>
</dbReference>
<evidence type="ECO:0008006" key="3">
    <source>
        <dbReference type="Google" id="ProtNLM"/>
    </source>
</evidence>
<feature type="compositionally biased region" description="Low complexity" evidence="1">
    <location>
        <begin position="266"/>
        <end position="275"/>
    </location>
</feature>
<comment type="caution">
    <text evidence="2">The sequence shown here is derived from an EMBL/GenBank/DDBJ whole genome shotgun (WGS) entry which is preliminary data.</text>
</comment>
<reference evidence="2" key="1">
    <citation type="submission" date="2018-10" db="EMBL/GenBank/DDBJ databases">
        <title>Population genomic analysis revealed the cold adaptation of white poplar.</title>
        <authorList>
            <person name="Liu Y.-J."/>
        </authorList>
    </citation>
    <scope>NUCLEOTIDE SEQUENCE [LARGE SCALE GENOMIC DNA]</scope>
    <source>
        <strain evidence="2">PAL-ZL1</strain>
    </source>
</reference>